<dbReference type="EMBL" id="BJYF01000019">
    <property type="protein sequence ID" value="GEN60547.1"/>
    <property type="molecule type" value="Genomic_DNA"/>
</dbReference>
<evidence type="ECO:0000313" key="1">
    <source>
        <dbReference type="EMBL" id="GEN60547.1"/>
    </source>
</evidence>
<evidence type="ECO:0000313" key="2">
    <source>
        <dbReference type="Proteomes" id="UP000321635"/>
    </source>
</evidence>
<accession>A0A511XC54</accession>
<gene>
    <name evidence="1" type="ORF">ANI02nite_24310</name>
</gene>
<proteinExistence type="predicted"/>
<name>A0A511XC54_9PROT</name>
<dbReference type="AlphaFoldDB" id="A0A511XC54"/>
<organism evidence="1 2">
    <name type="scientific">Acetobacter nitrogenifigens DSM 23921 = NBRC 105050</name>
    <dbReference type="NCBI Taxonomy" id="1120919"/>
    <lineage>
        <taxon>Bacteria</taxon>
        <taxon>Pseudomonadati</taxon>
        <taxon>Pseudomonadota</taxon>
        <taxon>Alphaproteobacteria</taxon>
        <taxon>Acetobacterales</taxon>
        <taxon>Acetobacteraceae</taxon>
        <taxon>Acetobacter</taxon>
    </lineage>
</organism>
<reference evidence="1 2" key="1">
    <citation type="submission" date="2019-07" db="EMBL/GenBank/DDBJ databases">
        <title>Whole genome shotgun sequence of Acetobacter nitrogenifigens NBRC 105050.</title>
        <authorList>
            <person name="Hosoyama A."/>
            <person name="Uohara A."/>
            <person name="Ohji S."/>
            <person name="Ichikawa N."/>
        </authorList>
    </citation>
    <scope>NUCLEOTIDE SEQUENCE [LARGE SCALE GENOMIC DNA]</scope>
    <source>
        <strain evidence="1 2">NBRC 105050</strain>
    </source>
</reference>
<keyword evidence="2" id="KW-1185">Reference proteome</keyword>
<protein>
    <submittedName>
        <fullName evidence="1">Uncharacterized protein</fullName>
    </submittedName>
</protein>
<comment type="caution">
    <text evidence="1">The sequence shown here is derived from an EMBL/GenBank/DDBJ whole genome shotgun (WGS) entry which is preliminary data.</text>
</comment>
<dbReference type="Proteomes" id="UP000321635">
    <property type="component" value="Unassembled WGS sequence"/>
</dbReference>
<sequence>MIFSSLPHRAVEEAEGNHPAAAAGGGRSLKGAAHRQAAAYRGHREEVHVFRLAAVADACTALPRA</sequence>